<protein>
    <recommendedName>
        <fullName evidence="1">DUF397 domain-containing protein</fullName>
    </recommendedName>
</protein>
<dbReference type="Proteomes" id="UP000061018">
    <property type="component" value="Chromosome"/>
</dbReference>
<gene>
    <name evidence="2" type="ORF">SAM23877_4141</name>
</gene>
<accession>A0A0K2AWA8</accession>
<dbReference type="KEGG" id="samb:SAM23877_4141"/>
<proteinExistence type="predicted"/>
<feature type="domain" description="DUF397" evidence="1">
    <location>
        <begin position="63"/>
        <end position="115"/>
    </location>
</feature>
<organism evidence="2 3">
    <name type="scientific">Streptomyces ambofaciens (strain ATCC 23877 / 3486 / DSM 40053 / JCM 4204 / NBRC 12836 / NRRL B-2516)</name>
    <dbReference type="NCBI Taxonomy" id="278992"/>
    <lineage>
        <taxon>Bacteria</taxon>
        <taxon>Bacillati</taxon>
        <taxon>Actinomycetota</taxon>
        <taxon>Actinomycetes</taxon>
        <taxon>Kitasatosporales</taxon>
        <taxon>Streptomycetaceae</taxon>
        <taxon>Streptomyces</taxon>
    </lineage>
</organism>
<evidence type="ECO:0000313" key="3">
    <source>
        <dbReference type="Proteomes" id="UP000061018"/>
    </source>
</evidence>
<dbReference type="Pfam" id="PF04149">
    <property type="entry name" value="DUF397"/>
    <property type="match status" value="1"/>
</dbReference>
<evidence type="ECO:0000313" key="2">
    <source>
        <dbReference type="EMBL" id="AKZ57186.1"/>
    </source>
</evidence>
<dbReference type="InterPro" id="IPR007278">
    <property type="entry name" value="DUF397"/>
</dbReference>
<dbReference type="AlphaFoldDB" id="A0A0K2AWA8"/>
<dbReference type="STRING" id="1889.SAM40697_3715"/>
<evidence type="ECO:0000259" key="1">
    <source>
        <dbReference type="Pfam" id="PF04149"/>
    </source>
</evidence>
<dbReference type="EMBL" id="CP012382">
    <property type="protein sequence ID" value="AKZ57186.1"/>
    <property type="molecule type" value="Genomic_DNA"/>
</dbReference>
<sequence length="125" mass="13812">MHVHLLMHRHVNGVMIRISYHCINGHISQCTTGERPVDHDVYDVDDASGVYNGMAATLLHDVAWQKSRHSNSQGSCVEFARLPDGGVAMRNSRFPDGPALVYTRAEIEAMLLGVKDGEFDHLVAS</sequence>
<name>A0A0K2AWA8_STRA7</name>
<reference evidence="3" key="1">
    <citation type="journal article" date="2015" name="J. Biotechnol.">
        <title>Complete genome sequence of Streptomyces ambofaciens ATCC 23877, the spiramycin producer.</title>
        <authorList>
            <person name="Thibessard A."/>
            <person name="Haas D."/>
            <person name="Gerbaud C."/>
            <person name="Aigle B."/>
            <person name="Lautru S."/>
            <person name="Pernodet J.L."/>
            <person name="Leblond P."/>
        </authorList>
    </citation>
    <scope>NUCLEOTIDE SEQUENCE [LARGE SCALE GENOMIC DNA]</scope>
    <source>
        <strain evidence="3">ATCC 23877 / 3486 / DSM 40053 / JCM 4204 / NBRC 12836 / NRRL B-2516</strain>
    </source>
</reference>